<evidence type="ECO:0000313" key="1">
    <source>
        <dbReference type="EMBL" id="MFC7346081.1"/>
    </source>
</evidence>
<gene>
    <name evidence="1" type="ORF">ACFQO9_05025</name>
</gene>
<comment type="caution">
    <text evidence="1">The sequence shown here is derived from an EMBL/GenBank/DDBJ whole genome shotgun (WGS) entry which is preliminary data.</text>
</comment>
<protein>
    <submittedName>
        <fullName evidence="1">Uncharacterized protein</fullName>
    </submittedName>
</protein>
<dbReference type="EMBL" id="JBHTCR010000002">
    <property type="protein sequence ID" value="MFC7346081.1"/>
    <property type="molecule type" value="Genomic_DNA"/>
</dbReference>
<sequence>MKLTGKTKEEIIALMADRPLEESGTGYLIYSMKIFFFIRRKIYIGFNENGIADTVFYTQ</sequence>
<dbReference type="RefSeq" id="WP_378174708.1">
    <property type="nucleotide sequence ID" value="NZ_JBHTCR010000002.1"/>
</dbReference>
<reference evidence="2" key="1">
    <citation type="journal article" date="2019" name="Int. J. Syst. Evol. Microbiol.">
        <title>The Global Catalogue of Microorganisms (GCM) 10K type strain sequencing project: providing services to taxonomists for standard genome sequencing and annotation.</title>
        <authorList>
            <consortium name="The Broad Institute Genomics Platform"/>
            <consortium name="The Broad Institute Genome Sequencing Center for Infectious Disease"/>
            <person name="Wu L."/>
            <person name="Ma J."/>
        </authorList>
    </citation>
    <scope>NUCLEOTIDE SEQUENCE [LARGE SCALE GENOMIC DNA]</scope>
    <source>
        <strain evidence="2">CCUG 54781</strain>
    </source>
</reference>
<evidence type="ECO:0000313" key="2">
    <source>
        <dbReference type="Proteomes" id="UP001596550"/>
    </source>
</evidence>
<keyword evidence="2" id="KW-1185">Reference proteome</keyword>
<accession>A0ABW2LUA0</accession>
<organism evidence="1 2">
    <name type="scientific">Chryseobacterium zhengzhouense</name>
    <dbReference type="NCBI Taxonomy" id="1636086"/>
    <lineage>
        <taxon>Bacteria</taxon>
        <taxon>Pseudomonadati</taxon>
        <taxon>Bacteroidota</taxon>
        <taxon>Flavobacteriia</taxon>
        <taxon>Flavobacteriales</taxon>
        <taxon>Weeksellaceae</taxon>
        <taxon>Chryseobacterium group</taxon>
        <taxon>Chryseobacterium</taxon>
    </lineage>
</organism>
<name>A0ABW2LUA0_9FLAO</name>
<dbReference type="Proteomes" id="UP001596550">
    <property type="component" value="Unassembled WGS sequence"/>
</dbReference>
<proteinExistence type="predicted"/>